<dbReference type="AlphaFoldDB" id="A0A2Z5JNE8"/>
<reference evidence="2 3" key="1">
    <citation type="journal article" date="2018" name="Front. Microbiol.">
        <title>Genome Sequencing of Streptomyces atratus SCSIOZH16 and Activation Production of Nocardamine via Metabolic Engineering.</title>
        <authorList>
            <person name="Li Y."/>
            <person name="Zhang C."/>
            <person name="Liu C."/>
            <person name="Ju J."/>
            <person name="Ma J."/>
        </authorList>
    </citation>
    <scope>NUCLEOTIDE SEQUENCE [LARGE SCALE GENOMIC DNA]</scope>
    <source>
        <strain evidence="2 3">SCSIO_ZH16</strain>
    </source>
</reference>
<gene>
    <name evidence="2" type="ORF">C5746_38695</name>
</gene>
<feature type="region of interest" description="Disordered" evidence="1">
    <location>
        <begin position="186"/>
        <end position="211"/>
    </location>
</feature>
<evidence type="ECO:0000313" key="3">
    <source>
        <dbReference type="Proteomes" id="UP000252698"/>
    </source>
</evidence>
<organism evidence="2 3">
    <name type="scientific">Streptomyces atratus</name>
    <dbReference type="NCBI Taxonomy" id="1893"/>
    <lineage>
        <taxon>Bacteria</taxon>
        <taxon>Bacillati</taxon>
        <taxon>Actinomycetota</taxon>
        <taxon>Actinomycetes</taxon>
        <taxon>Kitasatosporales</taxon>
        <taxon>Streptomycetaceae</taxon>
        <taxon>Streptomyces</taxon>
    </lineage>
</organism>
<name>A0A2Z5JNE8_STRAR</name>
<dbReference type="KEGG" id="sata:C5746_38695"/>
<dbReference type="EMBL" id="CP027306">
    <property type="protein sequence ID" value="AXE81883.1"/>
    <property type="molecule type" value="Genomic_DNA"/>
</dbReference>
<dbReference type="Proteomes" id="UP000252698">
    <property type="component" value="Chromosome"/>
</dbReference>
<protein>
    <submittedName>
        <fullName evidence="2">Uncharacterized protein</fullName>
    </submittedName>
</protein>
<evidence type="ECO:0000313" key="2">
    <source>
        <dbReference type="EMBL" id="AXE81883.1"/>
    </source>
</evidence>
<evidence type="ECO:0000256" key="1">
    <source>
        <dbReference type="SAM" id="MobiDB-lite"/>
    </source>
</evidence>
<feature type="region of interest" description="Disordered" evidence="1">
    <location>
        <begin position="74"/>
        <end position="93"/>
    </location>
</feature>
<accession>A0A2Z5JNE8</accession>
<proteinExistence type="predicted"/>
<sequence length="211" mass="21626">MVAALADGTEAPAETVPVGLAVLFPYLDECRRRLLTGAGARIPGHGRSRAAAQAAEAGETTVRKAVDEWEAGADPLGRVRPRPGGGGRKKAVEVDTGLRPELSALVEPAPAGADGTLADLAPAAAAALRLLADAIPRGTDPDDVVQALEQAGRSPAGALYVAVVGPGVPHALVGQGKLRVAEVRRDAFRPQSPPPQGDRSDEYTCAWRATG</sequence>